<dbReference type="RefSeq" id="WP_231594378.1">
    <property type="nucleotide sequence ID" value="NZ_FONN01000019.1"/>
</dbReference>
<reference evidence="2" key="1">
    <citation type="submission" date="2016-10" db="EMBL/GenBank/DDBJ databases">
        <authorList>
            <person name="Varghese N."/>
            <person name="Submissions S."/>
        </authorList>
    </citation>
    <scope>NUCLEOTIDE SEQUENCE [LARGE SCALE GENOMIC DNA]</scope>
    <source>
        <strain evidence="2">CGMCC 1.10223</strain>
    </source>
</reference>
<evidence type="ECO:0000313" key="2">
    <source>
        <dbReference type="Proteomes" id="UP000183410"/>
    </source>
</evidence>
<sequence length="47" mass="5504">MNVLIESGFELKRLSELQPTKELLDSDPAWQEEMRRPMFLLVSAVKK</sequence>
<keyword evidence="2" id="KW-1185">Reference proteome</keyword>
<evidence type="ECO:0000313" key="1">
    <source>
        <dbReference type="EMBL" id="SFF23531.1"/>
    </source>
</evidence>
<proteinExistence type="predicted"/>
<gene>
    <name evidence="1" type="ORF">SAMN04487969_119104</name>
</gene>
<dbReference type="Gene3D" id="3.40.50.150">
    <property type="entry name" value="Vaccinia Virus protein VP39"/>
    <property type="match status" value="1"/>
</dbReference>
<dbReference type="Proteomes" id="UP000183410">
    <property type="component" value="Unassembled WGS sequence"/>
</dbReference>
<dbReference type="AlphaFoldDB" id="A0A1I2H4C7"/>
<accession>A0A1I2H4C7</accession>
<organism evidence="1 2">
    <name type="scientific">Paenibacillus algorifonticola</name>
    <dbReference type="NCBI Taxonomy" id="684063"/>
    <lineage>
        <taxon>Bacteria</taxon>
        <taxon>Bacillati</taxon>
        <taxon>Bacillota</taxon>
        <taxon>Bacilli</taxon>
        <taxon>Bacillales</taxon>
        <taxon>Paenibacillaceae</taxon>
        <taxon>Paenibacillus</taxon>
    </lineage>
</organism>
<name>A0A1I2H4C7_9BACL</name>
<dbReference type="EMBL" id="FONN01000019">
    <property type="protein sequence ID" value="SFF23531.1"/>
    <property type="molecule type" value="Genomic_DNA"/>
</dbReference>
<protein>
    <submittedName>
        <fullName evidence="1">Uncharacterized protein</fullName>
    </submittedName>
</protein>
<dbReference type="InterPro" id="IPR029063">
    <property type="entry name" value="SAM-dependent_MTases_sf"/>
</dbReference>